<feature type="compositionally biased region" description="Basic and acidic residues" evidence="1">
    <location>
        <begin position="411"/>
        <end position="426"/>
    </location>
</feature>
<proteinExistence type="predicted"/>
<keyword evidence="2" id="KW-0472">Membrane</keyword>
<protein>
    <submittedName>
        <fullName evidence="4">Uncharacterized protein</fullName>
    </submittedName>
</protein>
<keyword evidence="5" id="KW-1185">Reference proteome</keyword>
<feature type="transmembrane region" description="Helical" evidence="2">
    <location>
        <begin position="215"/>
        <end position="234"/>
    </location>
</feature>
<reference evidence="4" key="2">
    <citation type="submission" date="2013-10" db="EMBL/GenBank/DDBJ databases">
        <authorList>
            <person name="Aslett M."/>
        </authorList>
    </citation>
    <scope>NUCLEOTIDE SEQUENCE [LARGE SCALE GENOMIC DNA]</scope>
    <source>
        <strain evidence="4">Weybridge</strain>
    </source>
</reference>
<feature type="chain" id="PRO_5004674502" evidence="3">
    <location>
        <begin position="22"/>
        <end position="563"/>
    </location>
</feature>
<feature type="compositionally biased region" description="Polar residues" evidence="1">
    <location>
        <begin position="90"/>
        <end position="99"/>
    </location>
</feature>
<feature type="compositionally biased region" description="Low complexity" evidence="1">
    <location>
        <begin position="433"/>
        <end position="447"/>
    </location>
</feature>
<feature type="transmembrane region" description="Helical" evidence="2">
    <location>
        <begin position="121"/>
        <end position="138"/>
    </location>
</feature>
<dbReference type="VEuPathDB" id="ToxoDB:EMWEY_00019720"/>
<evidence type="ECO:0000256" key="1">
    <source>
        <dbReference type="SAM" id="MobiDB-lite"/>
    </source>
</evidence>
<feature type="compositionally biased region" description="Acidic residues" evidence="1">
    <location>
        <begin position="517"/>
        <end position="526"/>
    </location>
</feature>
<dbReference type="AlphaFoldDB" id="U6M4W3"/>
<feature type="signal peptide" evidence="3">
    <location>
        <begin position="1"/>
        <end position="21"/>
    </location>
</feature>
<dbReference type="OMA" id="PPKMEDS"/>
<feature type="region of interest" description="Disordered" evidence="1">
    <location>
        <begin position="318"/>
        <end position="563"/>
    </location>
</feature>
<evidence type="ECO:0000256" key="3">
    <source>
        <dbReference type="SAM" id="SignalP"/>
    </source>
</evidence>
<feature type="compositionally biased region" description="Polar residues" evidence="1">
    <location>
        <begin position="388"/>
        <end position="400"/>
    </location>
</feature>
<dbReference type="GeneID" id="25335958"/>
<feature type="compositionally biased region" description="Basic and acidic residues" evidence="1">
    <location>
        <begin position="372"/>
        <end position="387"/>
    </location>
</feature>
<dbReference type="EMBL" id="HG720047">
    <property type="protein sequence ID" value="CDJ59041.1"/>
    <property type="molecule type" value="Genomic_DNA"/>
</dbReference>
<evidence type="ECO:0000313" key="5">
    <source>
        <dbReference type="Proteomes" id="UP000030763"/>
    </source>
</evidence>
<dbReference type="RefSeq" id="XP_013335689.1">
    <property type="nucleotide sequence ID" value="XM_013480235.1"/>
</dbReference>
<name>U6M4W3_EIMMA</name>
<evidence type="ECO:0000313" key="4">
    <source>
        <dbReference type="EMBL" id="CDJ59041.1"/>
    </source>
</evidence>
<accession>U6M4W3</accession>
<feature type="region of interest" description="Disordered" evidence="1">
    <location>
        <begin position="90"/>
        <end position="112"/>
    </location>
</feature>
<dbReference type="Proteomes" id="UP000030763">
    <property type="component" value="Unassembled WGS sequence"/>
</dbReference>
<keyword evidence="2" id="KW-0812">Transmembrane</keyword>
<organism evidence="4 5">
    <name type="scientific">Eimeria maxima</name>
    <name type="common">Coccidian parasite</name>
    <dbReference type="NCBI Taxonomy" id="5804"/>
    <lineage>
        <taxon>Eukaryota</taxon>
        <taxon>Sar</taxon>
        <taxon>Alveolata</taxon>
        <taxon>Apicomplexa</taxon>
        <taxon>Conoidasida</taxon>
        <taxon>Coccidia</taxon>
        <taxon>Eucoccidiorida</taxon>
        <taxon>Eimeriorina</taxon>
        <taxon>Eimeriidae</taxon>
        <taxon>Eimeria</taxon>
    </lineage>
</organism>
<evidence type="ECO:0000256" key="2">
    <source>
        <dbReference type="SAM" id="Phobius"/>
    </source>
</evidence>
<reference evidence="4" key="1">
    <citation type="submission" date="2013-10" db="EMBL/GenBank/DDBJ databases">
        <title>Genomic analysis of the causative agents of coccidiosis in chickens.</title>
        <authorList>
            <person name="Reid A.J."/>
            <person name="Blake D."/>
            <person name="Billington K."/>
            <person name="Browne H."/>
            <person name="Dunn M."/>
            <person name="Hung S."/>
            <person name="Kawahara F."/>
            <person name="Miranda-Saavedra D."/>
            <person name="Mourier T."/>
            <person name="Nagra H."/>
            <person name="Otto T.D."/>
            <person name="Rawlings N."/>
            <person name="Sanchez A."/>
            <person name="Sanders M."/>
            <person name="Subramaniam C."/>
            <person name="Tay Y."/>
            <person name="Dear P."/>
            <person name="Doerig C."/>
            <person name="Gruber A."/>
            <person name="Parkinson J."/>
            <person name="Shirley M."/>
            <person name="Wan K.L."/>
            <person name="Berriman M."/>
            <person name="Tomley F."/>
            <person name="Pain A."/>
        </authorList>
    </citation>
    <scope>NUCLEOTIDE SEQUENCE [LARGE SCALE GENOMIC DNA]</scope>
    <source>
        <strain evidence="4">Weybridge</strain>
    </source>
</reference>
<sequence length="563" mass="57392">MWGQGAIAAALLLCGITFSAADQPAELSNVTVSVGEPAVSESSKGEDIEKGNVYTPEALLAELASAANIAIDGGAPHGGVSLELSAAHNTETGEDSTGATPGDAVASNSTASSNHVRGRKMLAFGVLLLLVGVTMSTAGRQPQAPQARVQPSSVEATVRSALEMMDKLGIKSASKVAVGCIIAGFLELIRSLNARQNSATQSGQTVQPTLKGRTVLILGVVALLASIPLAGVDFSNLNVNELLKVLYEYLSKSHFGLFLAGGAAFLKSVYDLMENQKHLLEQQQSGGELKEETGETPDSENQPETADDAADLAENCGEVSGAHPSEEGSADISPSLAAPSEEPSPPELPSQPAHEETGGETQPAAPVETTDAEDKAPEADAPPKMEDSSSPTVEETTGETQAGAPEETTAADDKAPEADAPPKMEDSSSPTVEETTGETQAGAPEETTAAEEKAPEAETPPTAEDSSSPMLEETAGETQPGTLEGTAEAVEEAPGAGTGAESTAEDASAPQEATEQPVEEQAEPDQEPASGEPADGAASPSEADNTVAAESMPDSPEAHENAQ</sequence>
<keyword evidence="2" id="KW-1133">Transmembrane helix</keyword>
<keyword evidence="3" id="KW-0732">Signal</keyword>
<feature type="region of interest" description="Disordered" evidence="1">
    <location>
        <begin position="283"/>
        <end position="306"/>
    </location>
</feature>
<dbReference type="OrthoDB" id="348709at2759"/>
<gene>
    <name evidence="4" type="ORF">EMWEY_00019720</name>
</gene>